<name>A0A5C3MKA7_9AGAM</name>
<protein>
    <submittedName>
        <fullName evidence="1">Uncharacterized protein</fullName>
    </submittedName>
</protein>
<accession>A0A5C3MKA7</accession>
<evidence type="ECO:0000313" key="1">
    <source>
        <dbReference type="EMBL" id="TFK45327.1"/>
    </source>
</evidence>
<gene>
    <name evidence="1" type="ORF">OE88DRAFT_1221798</name>
</gene>
<evidence type="ECO:0000313" key="2">
    <source>
        <dbReference type="Proteomes" id="UP000305948"/>
    </source>
</evidence>
<dbReference type="OrthoDB" id="2750929at2759"/>
<proteinExistence type="predicted"/>
<dbReference type="EMBL" id="ML213546">
    <property type="protein sequence ID" value="TFK45327.1"/>
    <property type="molecule type" value="Genomic_DNA"/>
</dbReference>
<dbReference type="Proteomes" id="UP000305948">
    <property type="component" value="Unassembled WGS sequence"/>
</dbReference>
<keyword evidence="2" id="KW-1185">Reference proteome</keyword>
<sequence>MISSANGIICASKLTLRHSRHLVNVSVCQNRALLYHPSTCGTAVQKRRASTAKALVWQGKHRIPKHDIPATARIRGHSALSLRTLKPARLDAEEFVNLTGRVSKTVHFSAAPEEPRLQIFYFRSSVHIQFPPDSQGFFYWHFKPDAPPVSGQLRFRTTTSSDPATFLSGHDLQLPNGRTWNISLLHIARRSKYSALRTHLLAERLVTAKVLDTATKISPSYQDKHSLPRSYIPATTAAGLRNAPALLLRTLNQARLNAEDFADIAGRLSRFVRFPLAPAERRFEMRYFQPGSQRIPFPPDTHGFLYWYLEPGAPPASGQVRFRTTTSSDPATFPSGRDLQLPDSRTWNISPLRSTRRSQHRGLRAHLLAERLVTAKMLDTMTNISPSYQDKHSLPKSNTPSTTAVGLRNTTALLLCTLNQTRLNAEDFADLNGRLWRYVRFPLAPAERGFQMRYLESGSERIPFPPDSHGFLYWSLVPVGGTWSCQTAGHGIYPSSALSAGHGILDFVHIFSPRGW</sequence>
<reference evidence="1 2" key="1">
    <citation type="journal article" date="2019" name="Nat. Ecol. Evol.">
        <title>Megaphylogeny resolves global patterns of mushroom evolution.</title>
        <authorList>
            <person name="Varga T."/>
            <person name="Krizsan K."/>
            <person name="Foldi C."/>
            <person name="Dima B."/>
            <person name="Sanchez-Garcia M."/>
            <person name="Sanchez-Ramirez S."/>
            <person name="Szollosi G.J."/>
            <person name="Szarkandi J.G."/>
            <person name="Papp V."/>
            <person name="Albert L."/>
            <person name="Andreopoulos W."/>
            <person name="Angelini C."/>
            <person name="Antonin V."/>
            <person name="Barry K.W."/>
            <person name="Bougher N.L."/>
            <person name="Buchanan P."/>
            <person name="Buyck B."/>
            <person name="Bense V."/>
            <person name="Catcheside P."/>
            <person name="Chovatia M."/>
            <person name="Cooper J."/>
            <person name="Damon W."/>
            <person name="Desjardin D."/>
            <person name="Finy P."/>
            <person name="Geml J."/>
            <person name="Haridas S."/>
            <person name="Hughes K."/>
            <person name="Justo A."/>
            <person name="Karasinski D."/>
            <person name="Kautmanova I."/>
            <person name="Kiss B."/>
            <person name="Kocsube S."/>
            <person name="Kotiranta H."/>
            <person name="LaButti K.M."/>
            <person name="Lechner B.E."/>
            <person name="Liimatainen K."/>
            <person name="Lipzen A."/>
            <person name="Lukacs Z."/>
            <person name="Mihaltcheva S."/>
            <person name="Morgado L.N."/>
            <person name="Niskanen T."/>
            <person name="Noordeloos M.E."/>
            <person name="Ohm R.A."/>
            <person name="Ortiz-Santana B."/>
            <person name="Ovrebo C."/>
            <person name="Racz N."/>
            <person name="Riley R."/>
            <person name="Savchenko A."/>
            <person name="Shiryaev A."/>
            <person name="Soop K."/>
            <person name="Spirin V."/>
            <person name="Szebenyi C."/>
            <person name="Tomsovsky M."/>
            <person name="Tulloss R.E."/>
            <person name="Uehling J."/>
            <person name="Grigoriev I.V."/>
            <person name="Vagvolgyi C."/>
            <person name="Papp T."/>
            <person name="Martin F.M."/>
            <person name="Miettinen O."/>
            <person name="Hibbett D.S."/>
            <person name="Nagy L.G."/>
        </authorList>
    </citation>
    <scope>NUCLEOTIDE SEQUENCE [LARGE SCALE GENOMIC DNA]</scope>
    <source>
        <strain evidence="1 2">OMC1185</strain>
    </source>
</reference>
<dbReference type="AlphaFoldDB" id="A0A5C3MKA7"/>
<organism evidence="1 2">
    <name type="scientific">Heliocybe sulcata</name>
    <dbReference type="NCBI Taxonomy" id="5364"/>
    <lineage>
        <taxon>Eukaryota</taxon>
        <taxon>Fungi</taxon>
        <taxon>Dikarya</taxon>
        <taxon>Basidiomycota</taxon>
        <taxon>Agaricomycotina</taxon>
        <taxon>Agaricomycetes</taxon>
        <taxon>Gloeophyllales</taxon>
        <taxon>Gloeophyllaceae</taxon>
        <taxon>Heliocybe</taxon>
    </lineage>
</organism>